<keyword evidence="17" id="KW-0325">Glycoprotein</keyword>
<sequence>MDISGQVKVSMLTRLPTSQQWNLFFSLPRQQCEVYAYCGPFGACNENSLHFCTCVNGYEMKSPSDWNLGDYSSGCRRSSASANGAKDKFLPLSGMKLPDNSISMPAETAAACEVACLNNFSCNAYAWSGRCLMWTGDLLDLQQYSNDNSKGSTVYVRQAPSSSVRKIVSYVLGSVGVILLFGLAFFLIWRKRRSVVTAIADKGSFVVFGYRDLQIVTKNFSEKLGRGGFGSVFKGTLSDSTVIAVKKLESIGQGEKQFRAEVSTIGMIQHVNLVRLRGFCSEGTKKLLVYDYLPNGSLDTHLFHKKDDSKVLDWKTRFQIALGIARGLAYLHEKCRDCIIHCDIKPENILLDADFCPKVADFGLAKLVGRNFSRVLTTIRGTLGYLAPEWISGRRNFQKSEDGNIEFFPSWAAGKLYAEEDILTILDPKLEGSAEAEELRKTHHSFGGNAISGDESLSGSQTIVSAGGNFVLGFFKPGRRNFQTSKDSSIEFFPSWAASKLHAEEDILTILDPKLEGLEEAEELRKGPNLSGETHQETWGKTNIYPAEIIEASEVSSETLS</sequence>
<evidence type="ECO:0000256" key="4">
    <source>
        <dbReference type="ARBA" id="ARBA00022527"/>
    </source>
</evidence>
<evidence type="ECO:0000256" key="2">
    <source>
        <dbReference type="ARBA" id="ARBA00012513"/>
    </source>
</evidence>
<evidence type="ECO:0000259" key="22">
    <source>
        <dbReference type="PROSITE" id="PS50011"/>
    </source>
</evidence>
<keyword evidence="15" id="KW-1015">Disulfide bond</keyword>
<dbReference type="FunFam" id="3.30.200.20:FF:000370">
    <property type="entry name" value="Receptor-like protein kinase 4"/>
    <property type="match status" value="1"/>
</dbReference>
<keyword evidence="13 21" id="KW-1133">Transmembrane helix</keyword>
<dbReference type="Pfam" id="PF08276">
    <property type="entry name" value="PAN_2"/>
    <property type="match status" value="1"/>
</dbReference>
<evidence type="ECO:0000313" key="25">
    <source>
        <dbReference type="Proteomes" id="UP001370490"/>
    </source>
</evidence>
<feature type="domain" description="Protein kinase" evidence="22">
    <location>
        <begin position="218"/>
        <end position="561"/>
    </location>
</feature>
<evidence type="ECO:0000256" key="5">
    <source>
        <dbReference type="ARBA" id="ARBA00022553"/>
    </source>
</evidence>
<dbReference type="EMBL" id="JBAMMX010000022">
    <property type="protein sequence ID" value="KAK6918976.1"/>
    <property type="molecule type" value="Genomic_DNA"/>
</dbReference>
<keyword evidence="10 20" id="KW-0547">Nucleotide-binding</keyword>
<reference evidence="24 25" key="1">
    <citation type="submission" date="2023-12" db="EMBL/GenBank/DDBJ databases">
        <title>A high-quality genome assembly for Dillenia turbinata (Dilleniales).</title>
        <authorList>
            <person name="Chanderbali A."/>
        </authorList>
    </citation>
    <scope>NUCLEOTIDE SEQUENCE [LARGE SCALE GENOMIC DNA]</scope>
    <source>
        <strain evidence="24">LSX21</strain>
        <tissue evidence="24">Leaf</tissue>
    </source>
</reference>
<dbReference type="GO" id="GO:0005524">
    <property type="term" value="F:ATP binding"/>
    <property type="evidence" value="ECO:0007669"/>
    <property type="project" value="UniProtKB-UniRule"/>
</dbReference>
<dbReference type="InterPro" id="IPR003609">
    <property type="entry name" value="Pan_app"/>
</dbReference>
<dbReference type="PANTHER" id="PTHR47974">
    <property type="entry name" value="OS07G0415500 PROTEIN"/>
    <property type="match status" value="1"/>
</dbReference>
<evidence type="ECO:0000256" key="15">
    <source>
        <dbReference type="ARBA" id="ARBA00023157"/>
    </source>
</evidence>
<dbReference type="Gene3D" id="1.10.510.10">
    <property type="entry name" value="Transferase(Phosphotransferase) domain 1"/>
    <property type="match status" value="1"/>
</dbReference>
<keyword evidence="11 24" id="KW-0418">Kinase</keyword>
<dbReference type="GO" id="GO:0048544">
    <property type="term" value="P:recognition of pollen"/>
    <property type="evidence" value="ECO:0007669"/>
    <property type="project" value="InterPro"/>
</dbReference>
<evidence type="ECO:0000256" key="17">
    <source>
        <dbReference type="ARBA" id="ARBA00023180"/>
    </source>
</evidence>
<evidence type="ECO:0000256" key="13">
    <source>
        <dbReference type="ARBA" id="ARBA00022989"/>
    </source>
</evidence>
<dbReference type="InterPro" id="IPR000858">
    <property type="entry name" value="S_locus_glycoprot_dom"/>
</dbReference>
<keyword evidence="3" id="KW-1003">Cell membrane</keyword>
<comment type="subcellular location">
    <subcellularLocation>
        <location evidence="1">Cell membrane</location>
        <topology evidence="1">Single-pass type I membrane protein</topology>
    </subcellularLocation>
</comment>
<feature type="binding site" evidence="20">
    <location>
        <position position="247"/>
    </location>
    <ligand>
        <name>ATP</name>
        <dbReference type="ChEBI" id="CHEBI:30616"/>
    </ligand>
</feature>
<dbReference type="PROSITE" id="PS00107">
    <property type="entry name" value="PROTEIN_KINASE_ATP"/>
    <property type="match status" value="1"/>
</dbReference>
<keyword evidence="14 21" id="KW-0472">Membrane</keyword>
<dbReference type="InterPro" id="IPR000719">
    <property type="entry name" value="Prot_kinase_dom"/>
</dbReference>
<dbReference type="EC" id="2.7.11.1" evidence="2"/>
<evidence type="ECO:0000256" key="9">
    <source>
        <dbReference type="ARBA" id="ARBA00022734"/>
    </source>
</evidence>
<dbReference type="SMART" id="SM00220">
    <property type="entry name" value="S_TKc"/>
    <property type="match status" value="1"/>
</dbReference>
<dbReference type="CDD" id="cd01098">
    <property type="entry name" value="PAN_AP_plant"/>
    <property type="match status" value="1"/>
</dbReference>
<comment type="catalytic activity">
    <reaction evidence="18">
        <text>L-threonyl-[protein] + ATP = O-phospho-L-threonyl-[protein] + ADP + H(+)</text>
        <dbReference type="Rhea" id="RHEA:46608"/>
        <dbReference type="Rhea" id="RHEA-COMP:11060"/>
        <dbReference type="Rhea" id="RHEA-COMP:11605"/>
        <dbReference type="ChEBI" id="CHEBI:15378"/>
        <dbReference type="ChEBI" id="CHEBI:30013"/>
        <dbReference type="ChEBI" id="CHEBI:30616"/>
        <dbReference type="ChEBI" id="CHEBI:61977"/>
        <dbReference type="ChEBI" id="CHEBI:456216"/>
        <dbReference type="EC" id="2.7.11.1"/>
    </reaction>
</comment>
<dbReference type="SUPFAM" id="SSF56112">
    <property type="entry name" value="Protein kinase-like (PK-like)"/>
    <property type="match status" value="1"/>
</dbReference>
<dbReference type="PROSITE" id="PS50948">
    <property type="entry name" value="PAN"/>
    <property type="match status" value="1"/>
</dbReference>
<dbReference type="GO" id="GO:0005886">
    <property type="term" value="C:plasma membrane"/>
    <property type="evidence" value="ECO:0007669"/>
    <property type="project" value="UniProtKB-SubCell"/>
</dbReference>
<keyword evidence="12 20" id="KW-0067">ATP-binding</keyword>
<feature type="transmembrane region" description="Helical" evidence="21">
    <location>
        <begin position="167"/>
        <end position="189"/>
    </location>
</feature>
<evidence type="ECO:0000256" key="3">
    <source>
        <dbReference type="ARBA" id="ARBA00022475"/>
    </source>
</evidence>
<dbReference type="Pfam" id="PF00954">
    <property type="entry name" value="S_locus_glycop"/>
    <property type="match status" value="1"/>
</dbReference>
<evidence type="ECO:0000259" key="23">
    <source>
        <dbReference type="PROSITE" id="PS50948"/>
    </source>
</evidence>
<keyword evidence="25" id="KW-1185">Reference proteome</keyword>
<comment type="catalytic activity">
    <reaction evidence="19">
        <text>L-seryl-[protein] + ATP = O-phospho-L-seryl-[protein] + ADP + H(+)</text>
        <dbReference type="Rhea" id="RHEA:17989"/>
        <dbReference type="Rhea" id="RHEA-COMP:9863"/>
        <dbReference type="Rhea" id="RHEA-COMP:11604"/>
        <dbReference type="ChEBI" id="CHEBI:15378"/>
        <dbReference type="ChEBI" id="CHEBI:29999"/>
        <dbReference type="ChEBI" id="CHEBI:30616"/>
        <dbReference type="ChEBI" id="CHEBI:83421"/>
        <dbReference type="ChEBI" id="CHEBI:456216"/>
        <dbReference type="EC" id="2.7.11.1"/>
    </reaction>
</comment>
<evidence type="ECO:0000313" key="24">
    <source>
        <dbReference type="EMBL" id="KAK6918976.1"/>
    </source>
</evidence>
<dbReference type="PANTHER" id="PTHR47974:SF19">
    <property type="entry name" value="RECEPTOR-LIKE SERINE_THREONINE-PROTEIN KINASE"/>
    <property type="match status" value="1"/>
</dbReference>
<keyword evidence="7 21" id="KW-0812">Transmembrane</keyword>
<keyword evidence="16" id="KW-0675">Receptor</keyword>
<dbReference type="PROSITE" id="PS00108">
    <property type="entry name" value="PROTEIN_KINASE_ST"/>
    <property type="match status" value="1"/>
</dbReference>
<evidence type="ECO:0000256" key="21">
    <source>
        <dbReference type="SAM" id="Phobius"/>
    </source>
</evidence>
<dbReference type="GO" id="GO:0004674">
    <property type="term" value="F:protein serine/threonine kinase activity"/>
    <property type="evidence" value="ECO:0007669"/>
    <property type="project" value="UniProtKB-KW"/>
</dbReference>
<dbReference type="Pfam" id="PF00069">
    <property type="entry name" value="Pkinase"/>
    <property type="match status" value="1"/>
</dbReference>
<dbReference type="InterPro" id="IPR011009">
    <property type="entry name" value="Kinase-like_dom_sf"/>
</dbReference>
<evidence type="ECO:0000256" key="20">
    <source>
        <dbReference type="PROSITE-ProRule" id="PRU10141"/>
    </source>
</evidence>
<evidence type="ECO:0000256" key="18">
    <source>
        <dbReference type="ARBA" id="ARBA00047899"/>
    </source>
</evidence>
<evidence type="ECO:0000256" key="6">
    <source>
        <dbReference type="ARBA" id="ARBA00022679"/>
    </source>
</evidence>
<evidence type="ECO:0000256" key="1">
    <source>
        <dbReference type="ARBA" id="ARBA00004251"/>
    </source>
</evidence>
<proteinExistence type="predicted"/>
<organism evidence="24 25">
    <name type="scientific">Dillenia turbinata</name>
    <dbReference type="NCBI Taxonomy" id="194707"/>
    <lineage>
        <taxon>Eukaryota</taxon>
        <taxon>Viridiplantae</taxon>
        <taxon>Streptophyta</taxon>
        <taxon>Embryophyta</taxon>
        <taxon>Tracheophyta</taxon>
        <taxon>Spermatophyta</taxon>
        <taxon>Magnoliopsida</taxon>
        <taxon>eudicotyledons</taxon>
        <taxon>Gunneridae</taxon>
        <taxon>Pentapetalae</taxon>
        <taxon>Dilleniales</taxon>
        <taxon>Dilleniaceae</taxon>
        <taxon>Dillenia</taxon>
    </lineage>
</organism>
<evidence type="ECO:0000256" key="10">
    <source>
        <dbReference type="ARBA" id="ARBA00022741"/>
    </source>
</evidence>
<keyword evidence="8" id="KW-0732">Signal</keyword>
<keyword evidence="5" id="KW-0597">Phosphoprotein</keyword>
<evidence type="ECO:0000256" key="16">
    <source>
        <dbReference type="ARBA" id="ARBA00023170"/>
    </source>
</evidence>
<keyword evidence="4" id="KW-0723">Serine/threonine-protein kinase</keyword>
<evidence type="ECO:0000256" key="8">
    <source>
        <dbReference type="ARBA" id="ARBA00022729"/>
    </source>
</evidence>
<evidence type="ECO:0000256" key="11">
    <source>
        <dbReference type="ARBA" id="ARBA00022777"/>
    </source>
</evidence>
<feature type="domain" description="Apple" evidence="23">
    <location>
        <begin position="75"/>
        <end position="159"/>
    </location>
</feature>
<dbReference type="SMART" id="SM00473">
    <property type="entry name" value="PAN_AP"/>
    <property type="match status" value="1"/>
</dbReference>
<keyword evidence="6" id="KW-0808">Transferase</keyword>
<evidence type="ECO:0000256" key="14">
    <source>
        <dbReference type="ARBA" id="ARBA00023136"/>
    </source>
</evidence>
<evidence type="ECO:0000256" key="7">
    <source>
        <dbReference type="ARBA" id="ARBA00022692"/>
    </source>
</evidence>
<evidence type="ECO:0000256" key="12">
    <source>
        <dbReference type="ARBA" id="ARBA00022840"/>
    </source>
</evidence>
<gene>
    <name evidence="24" type="ORF">RJ641_017398</name>
</gene>
<dbReference type="InterPro" id="IPR017441">
    <property type="entry name" value="Protein_kinase_ATP_BS"/>
</dbReference>
<keyword evidence="9" id="KW-0430">Lectin</keyword>
<evidence type="ECO:0000256" key="19">
    <source>
        <dbReference type="ARBA" id="ARBA00048679"/>
    </source>
</evidence>
<dbReference type="AlphaFoldDB" id="A0AAN8YZM0"/>
<dbReference type="InterPro" id="IPR008271">
    <property type="entry name" value="Ser/Thr_kinase_AS"/>
</dbReference>
<dbReference type="FunFam" id="1.10.510.10:FF:001424">
    <property type="entry name" value="Protein kinase superfamily protein"/>
    <property type="match status" value="1"/>
</dbReference>
<protein>
    <recommendedName>
        <fullName evidence="2">non-specific serine/threonine protein kinase</fullName>
        <ecNumber evidence="2">2.7.11.1</ecNumber>
    </recommendedName>
</protein>
<name>A0AAN8YZM0_9MAGN</name>
<dbReference type="PROSITE" id="PS50011">
    <property type="entry name" value="PROTEIN_KINASE_DOM"/>
    <property type="match status" value="1"/>
</dbReference>
<dbReference type="Gene3D" id="3.30.200.20">
    <property type="entry name" value="Phosphorylase Kinase, domain 1"/>
    <property type="match status" value="1"/>
</dbReference>
<dbReference type="GO" id="GO:0030246">
    <property type="term" value="F:carbohydrate binding"/>
    <property type="evidence" value="ECO:0007669"/>
    <property type="project" value="UniProtKB-KW"/>
</dbReference>
<comment type="caution">
    <text evidence="24">The sequence shown here is derived from an EMBL/GenBank/DDBJ whole genome shotgun (WGS) entry which is preliminary data.</text>
</comment>
<accession>A0AAN8YZM0</accession>
<dbReference type="Proteomes" id="UP001370490">
    <property type="component" value="Unassembled WGS sequence"/>
</dbReference>